<evidence type="ECO:0000256" key="3">
    <source>
        <dbReference type="ARBA" id="ARBA00022741"/>
    </source>
</evidence>
<accession>A0A835Y5A6</accession>
<keyword evidence="7" id="KW-1185">Reference proteome</keyword>
<dbReference type="InterPro" id="IPR005177">
    <property type="entry name" value="Kinase-pyrophosphorylase"/>
</dbReference>
<evidence type="ECO:0000313" key="7">
    <source>
        <dbReference type="Proteomes" id="UP000612055"/>
    </source>
</evidence>
<proteinExistence type="inferred from homology"/>
<dbReference type="OrthoDB" id="416832at2759"/>
<keyword evidence="2" id="KW-0808">Transferase</keyword>
<dbReference type="HAMAP" id="MF_00921">
    <property type="entry name" value="PDRP"/>
    <property type="match status" value="1"/>
</dbReference>
<dbReference type="NCBIfam" id="NF003742">
    <property type="entry name" value="PRK05339.1"/>
    <property type="match status" value="1"/>
</dbReference>
<dbReference type="InterPro" id="IPR026565">
    <property type="entry name" value="PPDK_reg"/>
</dbReference>
<feature type="region of interest" description="Disordered" evidence="5">
    <location>
        <begin position="149"/>
        <end position="172"/>
    </location>
</feature>
<keyword evidence="3" id="KW-0547">Nucleotide-binding</keyword>
<organism evidence="6 7">
    <name type="scientific">Edaphochlamys debaryana</name>
    <dbReference type="NCBI Taxonomy" id="47281"/>
    <lineage>
        <taxon>Eukaryota</taxon>
        <taxon>Viridiplantae</taxon>
        <taxon>Chlorophyta</taxon>
        <taxon>core chlorophytes</taxon>
        <taxon>Chlorophyceae</taxon>
        <taxon>CS clade</taxon>
        <taxon>Chlamydomonadales</taxon>
        <taxon>Chlamydomonadales incertae sedis</taxon>
        <taxon>Edaphochlamys</taxon>
    </lineage>
</organism>
<feature type="compositionally biased region" description="Low complexity" evidence="5">
    <location>
        <begin position="87"/>
        <end position="99"/>
    </location>
</feature>
<feature type="region of interest" description="Disordered" evidence="5">
    <location>
        <begin position="558"/>
        <end position="606"/>
    </location>
</feature>
<gene>
    <name evidence="6" type="ORF">HYH03_010320</name>
</gene>
<feature type="compositionally biased region" description="Gly residues" evidence="5">
    <location>
        <begin position="100"/>
        <end position="120"/>
    </location>
</feature>
<dbReference type="PANTHER" id="PTHR31756">
    <property type="entry name" value="PYRUVATE, PHOSPHATE DIKINASE REGULATORY PROTEIN 1, CHLOROPLASTIC"/>
    <property type="match status" value="1"/>
</dbReference>
<evidence type="ECO:0000256" key="5">
    <source>
        <dbReference type="SAM" id="MobiDB-lite"/>
    </source>
</evidence>
<dbReference type="Proteomes" id="UP000612055">
    <property type="component" value="Unassembled WGS sequence"/>
</dbReference>
<keyword evidence="1" id="KW-0723">Serine/threonine-protein kinase</keyword>
<protein>
    <submittedName>
        <fullName evidence="6">Uncharacterized protein</fullName>
    </submittedName>
</protein>
<keyword evidence="4" id="KW-0418">Kinase</keyword>
<dbReference type="GO" id="GO:0004674">
    <property type="term" value="F:protein serine/threonine kinase activity"/>
    <property type="evidence" value="ECO:0007669"/>
    <property type="project" value="UniProtKB-KW"/>
</dbReference>
<evidence type="ECO:0000256" key="4">
    <source>
        <dbReference type="ARBA" id="ARBA00022777"/>
    </source>
</evidence>
<sequence length="631" mass="66654">MAAFVERTRLEEEHIRRKREEVELQLLRMRRQEAVRQQQQIKMRMATQRADAAMLRSPTASPLASPTSSMDGGLGSGPSTPSPASPPASDFSSGAALGSNGTGPEGSIGGGSSGPSGVPGGPRKKLILKKSKRMSAVAAAAGLHRVGTAPGSLSLSSTSSPPLAAPSTSSSASSYSAFAGDRGVALLSREDLIEANKNRLGAGAAGVGPWAEGEEGGASALAAAGTGLSDGEGCSIDEPEKVVVPKPIFIISDCTGESAARTVRAALNQFEVRCRTQAPAQIIIFRFVESKDKSIEIIKEAAKEDALVVYTLVDPKTVKAVQTACKALQVPYVDLWTELLDTMEVHLNAVRSGVPASAETLRKPKAALSDEYFKMIEAVEYTRKADDGAHPQDWKHADLLILGVSRCGKTPLSIYLGQRGYKVANLPLIPGCPVPKELYEIDQSRIVGLIIDPGVLASIRRNRITMMGVSRAQSIDYAEIQKINTELDWARKLYNTNPSWPVLDVTLRGIEETAAKILKMLNDRRGDASPMWVEAYHAKQLREQALAQAAAQQPISATLGAASSSPGSSPLSSRDGGSPLASRDGGDGPGPARGGEAQRSRDGGVTAPYPVLPELIYGGAHEGSFMLEGLY</sequence>
<evidence type="ECO:0000256" key="2">
    <source>
        <dbReference type="ARBA" id="ARBA00022679"/>
    </source>
</evidence>
<dbReference type="Pfam" id="PF03618">
    <property type="entry name" value="Kinase-PPPase"/>
    <property type="match status" value="1"/>
</dbReference>
<feature type="region of interest" description="Disordered" evidence="5">
    <location>
        <begin position="32"/>
        <end position="124"/>
    </location>
</feature>
<dbReference type="PANTHER" id="PTHR31756:SF3">
    <property type="entry name" value="PYRUVATE, PHOSPHATE DIKINASE REGULATORY PROTEIN 1, CHLOROPLASTIC"/>
    <property type="match status" value="1"/>
</dbReference>
<dbReference type="AlphaFoldDB" id="A0A835Y5A6"/>
<dbReference type="GO" id="GO:0005524">
    <property type="term" value="F:ATP binding"/>
    <property type="evidence" value="ECO:0007669"/>
    <property type="project" value="InterPro"/>
</dbReference>
<feature type="compositionally biased region" description="Low complexity" evidence="5">
    <location>
        <begin position="558"/>
        <end position="583"/>
    </location>
</feature>
<name>A0A835Y5A6_9CHLO</name>
<evidence type="ECO:0000256" key="1">
    <source>
        <dbReference type="ARBA" id="ARBA00022527"/>
    </source>
</evidence>
<reference evidence="6" key="1">
    <citation type="journal article" date="2020" name="bioRxiv">
        <title>Comparative genomics of Chlamydomonas.</title>
        <authorList>
            <person name="Craig R.J."/>
            <person name="Hasan A.R."/>
            <person name="Ness R.W."/>
            <person name="Keightley P.D."/>
        </authorList>
    </citation>
    <scope>NUCLEOTIDE SEQUENCE</scope>
    <source>
        <strain evidence="6">CCAP 11/70</strain>
    </source>
</reference>
<feature type="compositionally biased region" description="Low complexity" evidence="5">
    <location>
        <begin position="57"/>
        <end position="69"/>
    </location>
</feature>
<dbReference type="EMBL" id="JAEHOE010000054">
    <property type="protein sequence ID" value="KAG2491314.1"/>
    <property type="molecule type" value="Genomic_DNA"/>
</dbReference>
<evidence type="ECO:0000313" key="6">
    <source>
        <dbReference type="EMBL" id="KAG2491314.1"/>
    </source>
</evidence>
<comment type="caution">
    <text evidence="6">The sequence shown here is derived from an EMBL/GenBank/DDBJ whole genome shotgun (WGS) entry which is preliminary data.</text>
</comment>